<sequence>MNMWNWMKKGWSIAWQQPFAVFVLFFYNFAWGVVLYKLIQSIVVPLLHRYPGKELTREAVQLFWVEGQFQLIKTDLIMPYLWWGLGLLGLRMLLNPMLNAGVYYSLHHQELNAGYRFVEGIRKLTLPFLGLYILQMLCSLAPLYWLIPHTLREYATQSSYMSLGKALLPFLGGYMIYLFVVQLFFLFLQIGKVDRRSSLFTVLFVLRHLLIIMLTALGVLLITFAASAVVMISAYIWAGFAALIGFQLYRFMDMFLKLWAIGTQYALWSEKA</sequence>
<keyword evidence="3" id="KW-1185">Reference proteome</keyword>
<feature type="transmembrane region" description="Helical" evidence="1">
    <location>
        <begin position="80"/>
        <end position="106"/>
    </location>
</feature>
<dbReference type="Proteomes" id="UP000317036">
    <property type="component" value="Unassembled WGS sequence"/>
</dbReference>
<feature type="transmembrane region" description="Helical" evidence="1">
    <location>
        <begin position="126"/>
        <end position="147"/>
    </location>
</feature>
<feature type="transmembrane region" description="Helical" evidence="1">
    <location>
        <begin position="228"/>
        <end position="249"/>
    </location>
</feature>
<keyword evidence="1" id="KW-0472">Membrane</keyword>
<evidence type="ECO:0000313" key="3">
    <source>
        <dbReference type="Proteomes" id="UP000317036"/>
    </source>
</evidence>
<reference evidence="2 3" key="1">
    <citation type="submission" date="2019-07" db="EMBL/GenBank/DDBJ databases">
        <authorList>
            <person name="Kim J."/>
        </authorList>
    </citation>
    <scope>NUCLEOTIDE SEQUENCE [LARGE SCALE GENOMIC DNA]</scope>
    <source>
        <strain evidence="2 3">JC52</strain>
    </source>
</reference>
<feature type="transmembrane region" description="Helical" evidence="1">
    <location>
        <begin position="167"/>
        <end position="188"/>
    </location>
</feature>
<feature type="transmembrane region" description="Helical" evidence="1">
    <location>
        <begin position="20"/>
        <end position="39"/>
    </location>
</feature>
<accession>A0A559KFD3</accession>
<keyword evidence="1" id="KW-0812">Transmembrane</keyword>
<keyword evidence="1" id="KW-1133">Transmembrane helix</keyword>
<name>A0A559KFD3_9BACL</name>
<dbReference type="OrthoDB" id="2677607at2"/>
<evidence type="ECO:0000313" key="2">
    <source>
        <dbReference type="EMBL" id="TVY10829.1"/>
    </source>
</evidence>
<dbReference type="EMBL" id="VNJI01000006">
    <property type="protein sequence ID" value="TVY10829.1"/>
    <property type="molecule type" value="Genomic_DNA"/>
</dbReference>
<comment type="caution">
    <text evidence="2">The sequence shown here is derived from an EMBL/GenBank/DDBJ whole genome shotgun (WGS) entry which is preliminary data.</text>
</comment>
<proteinExistence type="predicted"/>
<protein>
    <recommendedName>
        <fullName evidence="4">DUF4013 domain-containing protein</fullName>
    </recommendedName>
</protein>
<dbReference type="AlphaFoldDB" id="A0A559KFD3"/>
<feature type="transmembrane region" description="Helical" evidence="1">
    <location>
        <begin position="200"/>
        <end position="222"/>
    </location>
</feature>
<evidence type="ECO:0000256" key="1">
    <source>
        <dbReference type="SAM" id="Phobius"/>
    </source>
</evidence>
<evidence type="ECO:0008006" key="4">
    <source>
        <dbReference type="Google" id="ProtNLM"/>
    </source>
</evidence>
<gene>
    <name evidence="2" type="ORF">FPZ49_06965</name>
</gene>
<organism evidence="2 3">
    <name type="scientific">Paenibacillus cremeus</name>
    <dbReference type="NCBI Taxonomy" id="2163881"/>
    <lineage>
        <taxon>Bacteria</taxon>
        <taxon>Bacillati</taxon>
        <taxon>Bacillota</taxon>
        <taxon>Bacilli</taxon>
        <taxon>Bacillales</taxon>
        <taxon>Paenibacillaceae</taxon>
        <taxon>Paenibacillus</taxon>
    </lineage>
</organism>